<feature type="compositionally biased region" description="Pro residues" evidence="1">
    <location>
        <begin position="238"/>
        <end position="247"/>
    </location>
</feature>
<feature type="region of interest" description="Disordered" evidence="1">
    <location>
        <begin position="238"/>
        <end position="281"/>
    </location>
</feature>
<dbReference type="Proteomes" id="UP001287286">
    <property type="component" value="Unassembled WGS sequence"/>
</dbReference>
<dbReference type="EMBL" id="JAWRVI010000018">
    <property type="protein sequence ID" value="KAK4089747.1"/>
    <property type="molecule type" value="Genomic_DNA"/>
</dbReference>
<evidence type="ECO:0000313" key="2">
    <source>
        <dbReference type="EMBL" id="KAK4089747.1"/>
    </source>
</evidence>
<evidence type="ECO:0000256" key="1">
    <source>
        <dbReference type="SAM" id="MobiDB-lite"/>
    </source>
</evidence>
<evidence type="ECO:0008006" key="4">
    <source>
        <dbReference type="Google" id="ProtNLM"/>
    </source>
</evidence>
<sequence>MDRRQRATTASSQVRCRVLRDSRASGRRICSHITYTRRTQGQGSTQGQRRRRRHRTDSSRARAQRRCLLDQTRPDLSPARAFFLPPRRRRIETSPFPAVSPPRVDQHLGANTKLPQLARQKKEKQCRRLQHASRQALARGNGEPVLPKKTRGWQGGGGLPGGEGAPNPATAAAAHHDGMLAGGTADETLPPCATSEGNIRLRGCCLAQTTHHTNLAIVRSTSSQASAIPSECADHLPVPRPSSPSPIPEGHAWAGNSVTPHRNPHRQADNRGGERDASQLPLPLCSRQPVHTHVVAPKRKTATLALTKRQQRANPRPSFCPYIPKRGFFYHSRLSLSSSLSPLSLRPHAHSVRFVPSTSLPSTTTAPPFRPPKMKFLVPLALLVAAGVSADDKTGGDSKSGCLADYIVTNCLASETKKAEGCAAADWDCMCAAYEAIATCYNNCPNDPRAGPARQQVSTYCANASLYGSKAMASKTATGSVTSSAAVASASATDASSSISGTEIFPTKTTTGASAAASKTNAAEPLAGNAGGLFVAVAGAVAALL</sequence>
<keyword evidence="3" id="KW-1185">Reference proteome</keyword>
<gene>
    <name evidence="2" type="ORF">Purlil1_5850</name>
</gene>
<protein>
    <recommendedName>
        <fullName evidence="4">Gpi anchored serine-threonine rich protein</fullName>
    </recommendedName>
</protein>
<feature type="compositionally biased region" description="Low complexity" evidence="1">
    <location>
        <begin position="36"/>
        <end position="47"/>
    </location>
</feature>
<feature type="compositionally biased region" description="Basic and acidic residues" evidence="1">
    <location>
        <begin position="266"/>
        <end position="277"/>
    </location>
</feature>
<feature type="compositionally biased region" description="Gly residues" evidence="1">
    <location>
        <begin position="153"/>
        <end position="164"/>
    </location>
</feature>
<proteinExistence type="predicted"/>
<reference evidence="2 3" key="1">
    <citation type="journal article" date="2024" name="Microbiol. Resour. Announc.">
        <title>Genome annotations for the ascomycete fungi Trichoderma harzianum, Trichoderma aggressivum, and Purpureocillium lilacinum.</title>
        <authorList>
            <person name="Beijen E.P.W."/>
            <person name="Ohm R.A."/>
        </authorList>
    </citation>
    <scope>NUCLEOTIDE SEQUENCE [LARGE SCALE GENOMIC DNA]</scope>
    <source>
        <strain evidence="2 3">CBS 150709</strain>
    </source>
</reference>
<feature type="region of interest" description="Disordered" evidence="1">
    <location>
        <begin position="34"/>
        <end position="63"/>
    </location>
</feature>
<organism evidence="2 3">
    <name type="scientific">Purpureocillium lilacinum</name>
    <name type="common">Paecilomyces lilacinus</name>
    <dbReference type="NCBI Taxonomy" id="33203"/>
    <lineage>
        <taxon>Eukaryota</taxon>
        <taxon>Fungi</taxon>
        <taxon>Dikarya</taxon>
        <taxon>Ascomycota</taxon>
        <taxon>Pezizomycotina</taxon>
        <taxon>Sordariomycetes</taxon>
        <taxon>Hypocreomycetidae</taxon>
        <taxon>Hypocreales</taxon>
        <taxon>Ophiocordycipitaceae</taxon>
        <taxon>Purpureocillium</taxon>
    </lineage>
</organism>
<accession>A0ABR0C0D9</accession>
<feature type="region of interest" description="Disordered" evidence="1">
    <location>
        <begin position="134"/>
        <end position="171"/>
    </location>
</feature>
<name>A0ABR0C0D9_PURLI</name>
<comment type="caution">
    <text evidence="2">The sequence shown here is derived from an EMBL/GenBank/DDBJ whole genome shotgun (WGS) entry which is preliminary data.</text>
</comment>
<evidence type="ECO:0000313" key="3">
    <source>
        <dbReference type="Proteomes" id="UP001287286"/>
    </source>
</evidence>